<evidence type="ECO:0000313" key="13">
    <source>
        <dbReference type="Proteomes" id="UP001530377"/>
    </source>
</evidence>
<dbReference type="FunFam" id="1.10.510.10:FF:000571">
    <property type="entry name" value="Maternal embryonic leucine zipper kinase"/>
    <property type="match status" value="1"/>
</dbReference>
<dbReference type="PROSITE" id="PS00107">
    <property type="entry name" value="PROTEIN_KINASE_ATP"/>
    <property type="match status" value="1"/>
</dbReference>
<evidence type="ECO:0000256" key="6">
    <source>
        <dbReference type="ARBA" id="ARBA00022840"/>
    </source>
</evidence>
<dbReference type="AlphaFoldDB" id="A0ABD3SSZ8"/>
<comment type="caution">
    <text evidence="12">The sequence shown here is derived from an EMBL/GenBank/DDBJ whole genome shotgun (WGS) entry which is preliminary data.</text>
</comment>
<organism evidence="12 13">
    <name type="scientific">Cyclostephanos tholiformis</name>
    <dbReference type="NCBI Taxonomy" id="382380"/>
    <lineage>
        <taxon>Eukaryota</taxon>
        <taxon>Sar</taxon>
        <taxon>Stramenopiles</taxon>
        <taxon>Ochrophyta</taxon>
        <taxon>Bacillariophyta</taxon>
        <taxon>Coscinodiscophyceae</taxon>
        <taxon>Thalassiosirophycidae</taxon>
        <taxon>Stephanodiscales</taxon>
        <taxon>Stephanodiscaceae</taxon>
        <taxon>Cyclostephanos</taxon>
    </lineage>
</organism>
<keyword evidence="6 8" id="KW-0067">ATP-binding</keyword>
<dbReference type="SUPFAM" id="SSF47473">
    <property type="entry name" value="EF-hand"/>
    <property type="match status" value="1"/>
</dbReference>
<comment type="cofactor">
    <cofactor evidence="1">
        <name>Mg(2+)</name>
        <dbReference type="ChEBI" id="CHEBI:18420"/>
    </cofactor>
</comment>
<evidence type="ECO:0000259" key="11">
    <source>
        <dbReference type="PROSITE" id="PS50222"/>
    </source>
</evidence>
<evidence type="ECO:0000256" key="4">
    <source>
        <dbReference type="ARBA" id="ARBA00022741"/>
    </source>
</evidence>
<dbReference type="EMBL" id="JALLPB020000005">
    <property type="protein sequence ID" value="KAL3827338.1"/>
    <property type="molecule type" value="Genomic_DNA"/>
</dbReference>
<protein>
    <recommendedName>
        <fullName evidence="14">Calmodulin</fullName>
    </recommendedName>
</protein>
<sequence>MGCGLSKPTAAGAAVAALPGPSGRYLDDRRKSNAPGQTPRSMVVSTNASMAFAVGNGSGNVPAGWQQQQHTNDYDNMDSDGTSIYSTNSIGDTLKKNAMQFTDSISDFSKSAHRRRSSKLGLDEIKNGENPNLVRIEVPLGKPIEEVYQGVHDGQVLGSGVSGIVRRVTHRATQVEYAVKCLDLALIDSDAGLRQLKEEIYIMCQLDHPNIVRLEEVYESHSEIYLVQEVCKGGELFDRLDMQPDYRYTEAQCARLVKQMLSSVMYLHNKGIIHRDLKLENFLFRDMDTDSELVMIDFGLSKHFTFGEVHHEAVGTPYTVSPEVIRGRYDERCDVWAIGVITYLLLSGEPPFGGCGGPETLLQVRDNILRGAFQFEPKEIWRPVSKEAKKFIESLLVVDPLKRPTAQQAKESKWLKIYSNFKDDKNGREDSTINPDVVKALVGFREYSDMRKLLSEVLSFTLLPEQIQGLRKEFEKYDEEGTGEISLSTLKNVLIGNASTGKLGGLTEAEVVDIFNAMRVRKGETTIHWHDFIAAGLSQCAVDDRNLRLAFGRLDQEHKGYISFENVIDLIGGDTFGNEDQLLQMWGETPLINYEHFVLLMKGQKKLDGGNLRSSLQSVQGSALSEILEDDEENATPYGSFVLEESSPQLESLLTQNEKRTDEIDESLLQPLPGARAFHASLVQGPFADNPSVSMTRGRSVSLDEKDKLKEEAESRKSRDSRQAMIPDHVTCLSDIDRVAQDEAKTPLVINRTLYRAHREFRLTLTEACKRFEDEQMRRAKETLRALESADAKYTAGLVMRHGQALSDESIKKFLAETMEEQRKQVDQANRRGGRGRHCRKKTNSDMSGMLSGPTPPLTLEIGDMMKPTKQEVLAPIKEEAETVLRHPTIPGEFRTTSYDPFHGTF</sequence>
<proteinExistence type="inferred from homology"/>
<feature type="binding site" evidence="8">
    <location>
        <position position="180"/>
    </location>
    <ligand>
        <name>ATP</name>
        <dbReference type="ChEBI" id="CHEBI:30616"/>
    </ligand>
</feature>
<feature type="region of interest" description="Disordered" evidence="9">
    <location>
        <begin position="826"/>
        <end position="854"/>
    </location>
</feature>
<evidence type="ECO:0000256" key="8">
    <source>
        <dbReference type="PROSITE-ProRule" id="PRU10141"/>
    </source>
</evidence>
<dbReference type="SUPFAM" id="SSF56112">
    <property type="entry name" value="Protein kinase-like (PK-like)"/>
    <property type="match status" value="1"/>
</dbReference>
<dbReference type="PROSITE" id="PS50011">
    <property type="entry name" value="PROTEIN_KINASE_DOM"/>
    <property type="match status" value="1"/>
</dbReference>
<feature type="domain" description="EF-hand" evidence="11">
    <location>
        <begin position="465"/>
        <end position="500"/>
    </location>
</feature>
<dbReference type="Gene3D" id="1.10.510.10">
    <property type="entry name" value="Transferase(Phosphotransferase) domain 1"/>
    <property type="match status" value="1"/>
</dbReference>
<feature type="compositionally biased region" description="Basic residues" evidence="9">
    <location>
        <begin position="832"/>
        <end position="842"/>
    </location>
</feature>
<dbReference type="Proteomes" id="UP001530377">
    <property type="component" value="Unassembled WGS sequence"/>
</dbReference>
<keyword evidence="4 8" id="KW-0547">Nucleotide-binding</keyword>
<dbReference type="PANTHER" id="PTHR24349">
    <property type="entry name" value="SERINE/THREONINE-PROTEIN KINASE"/>
    <property type="match status" value="1"/>
</dbReference>
<evidence type="ECO:0000313" key="12">
    <source>
        <dbReference type="EMBL" id="KAL3827338.1"/>
    </source>
</evidence>
<evidence type="ECO:0000256" key="2">
    <source>
        <dbReference type="ARBA" id="ARBA00022527"/>
    </source>
</evidence>
<dbReference type="CDD" id="cd05117">
    <property type="entry name" value="STKc_CAMK"/>
    <property type="match status" value="1"/>
</dbReference>
<dbReference type="InterPro" id="IPR011009">
    <property type="entry name" value="Kinase-like_dom_sf"/>
</dbReference>
<dbReference type="InterPro" id="IPR008271">
    <property type="entry name" value="Ser/Thr_kinase_AS"/>
</dbReference>
<dbReference type="Pfam" id="PF00069">
    <property type="entry name" value="Pkinase"/>
    <property type="match status" value="1"/>
</dbReference>
<keyword evidence="13" id="KW-1185">Reference proteome</keyword>
<evidence type="ECO:0000256" key="7">
    <source>
        <dbReference type="ARBA" id="ARBA00024334"/>
    </source>
</evidence>
<feature type="compositionally biased region" description="Basic and acidic residues" evidence="9">
    <location>
        <begin position="702"/>
        <end position="722"/>
    </location>
</feature>
<evidence type="ECO:0000256" key="1">
    <source>
        <dbReference type="ARBA" id="ARBA00001946"/>
    </source>
</evidence>
<dbReference type="GO" id="GO:0005524">
    <property type="term" value="F:ATP binding"/>
    <property type="evidence" value="ECO:0007669"/>
    <property type="project" value="UniProtKB-UniRule"/>
</dbReference>
<feature type="region of interest" description="Disordered" evidence="9">
    <location>
        <begin position="20"/>
        <end position="41"/>
    </location>
</feature>
<gene>
    <name evidence="12" type="ORF">ACHAXA_005084</name>
</gene>
<reference evidence="12 13" key="1">
    <citation type="submission" date="2024-10" db="EMBL/GenBank/DDBJ databases">
        <title>Updated reference genomes for cyclostephanoid diatoms.</title>
        <authorList>
            <person name="Roberts W.R."/>
            <person name="Alverson A.J."/>
        </authorList>
    </citation>
    <scope>NUCLEOTIDE SEQUENCE [LARGE SCALE GENOMIC DNA]</scope>
    <source>
        <strain evidence="12 13">AJA228-03</strain>
    </source>
</reference>
<comment type="similarity">
    <text evidence="7">Belongs to the protein kinase superfamily. Ser/Thr protein kinase family. CDPK subfamily.</text>
</comment>
<dbReference type="SMART" id="SM00220">
    <property type="entry name" value="S_TKc"/>
    <property type="match status" value="1"/>
</dbReference>
<keyword evidence="5" id="KW-0418">Kinase</keyword>
<accession>A0ABD3SSZ8</accession>
<dbReference type="InterPro" id="IPR000719">
    <property type="entry name" value="Prot_kinase_dom"/>
</dbReference>
<dbReference type="Gene3D" id="3.30.200.20">
    <property type="entry name" value="Phosphorylase Kinase, domain 1"/>
    <property type="match status" value="1"/>
</dbReference>
<evidence type="ECO:0000256" key="9">
    <source>
        <dbReference type="SAM" id="MobiDB-lite"/>
    </source>
</evidence>
<dbReference type="FunFam" id="1.10.238.10:FF:000788">
    <property type="entry name" value="Predicted protein"/>
    <property type="match status" value="1"/>
</dbReference>
<keyword evidence="2" id="KW-0723">Serine/threonine-protein kinase</keyword>
<evidence type="ECO:0000259" key="10">
    <source>
        <dbReference type="PROSITE" id="PS50011"/>
    </source>
</evidence>
<dbReference type="PROSITE" id="PS50222">
    <property type="entry name" value="EF_HAND_2"/>
    <property type="match status" value="1"/>
</dbReference>
<keyword evidence="3" id="KW-0808">Transferase</keyword>
<dbReference type="InterPro" id="IPR017441">
    <property type="entry name" value="Protein_kinase_ATP_BS"/>
</dbReference>
<dbReference type="InterPro" id="IPR011992">
    <property type="entry name" value="EF-hand-dom_pair"/>
</dbReference>
<name>A0ABD3SSZ8_9STRA</name>
<feature type="region of interest" description="Disordered" evidence="9">
    <location>
        <begin position="688"/>
        <end position="723"/>
    </location>
</feature>
<evidence type="ECO:0008006" key="14">
    <source>
        <dbReference type="Google" id="ProtNLM"/>
    </source>
</evidence>
<evidence type="ECO:0000256" key="5">
    <source>
        <dbReference type="ARBA" id="ARBA00022777"/>
    </source>
</evidence>
<dbReference type="Gene3D" id="1.10.238.10">
    <property type="entry name" value="EF-hand"/>
    <property type="match status" value="1"/>
</dbReference>
<evidence type="ECO:0000256" key="3">
    <source>
        <dbReference type="ARBA" id="ARBA00022679"/>
    </source>
</evidence>
<dbReference type="GO" id="GO:0004674">
    <property type="term" value="F:protein serine/threonine kinase activity"/>
    <property type="evidence" value="ECO:0007669"/>
    <property type="project" value="UniProtKB-KW"/>
</dbReference>
<dbReference type="InterPro" id="IPR002048">
    <property type="entry name" value="EF_hand_dom"/>
</dbReference>
<feature type="domain" description="Protein kinase" evidence="10">
    <location>
        <begin position="151"/>
        <end position="415"/>
    </location>
</feature>
<dbReference type="InterPro" id="IPR050205">
    <property type="entry name" value="CDPK_Ser/Thr_kinases"/>
</dbReference>
<dbReference type="PROSITE" id="PS00108">
    <property type="entry name" value="PROTEIN_KINASE_ST"/>
    <property type="match status" value="1"/>
</dbReference>